<proteinExistence type="predicted"/>
<keyword evidence="3" id="KW-0949">S-adenosyl-L-methionine</keyword>
<dbReference type="Proteomes" id="UP000494329">
    <property type="component" value="Unassembled WGS sequence"/>
</dbReference>
<dbReference type="PANTHER" id="PTHR43464">
    <property type="entry name" value="METHYLTRANSFERASE"/>
    <property type="match status" value="1"/>
</dbReference>
<reference evidence="4 5" key="1">
    <citation type="submission" date="2020-04" db="EMBL/GenBank/DDBJ databases">
        <authorList>
            <person name="De Canck E."/>
        </authorList>
    </citation>
    <scope>NUCLEOTIDE SEQUENCE [LARGE SCALE GENOMIC DNA]</scope>
    <source>
        <strain evidence="4 5">LMG 29739</strain>
    </source>
</reference>
<evidence type="ECO:0000313" key="4">
    <source>
        <dbReference type="EMBL" id="CAB3759889.1"/>
    </source>
</evidence>
<dbReference type="Pfam" id="PF13489">
    <property type="entry name" value="Methyltransf_23"/>
    <property type="match status" value="1"/>
</dbReference>
<gene>
    <name evidence="4" type="primary">COQ3_3</name>
    <name evidence="4" type="ORF">LMG29739_03269</name>
</gene>
<evidence type="ECO:0000256" key="3">
    <source>
        <dbReference type="ARBA" id="ARBA00022691"/>
    </source>
</evidence>
<keyword evidence="4" id="KW-0830">Ubiquinone</keyword>
<dbReference type="SUPFAM" id="SSF53335">
    <property type="entry name" value="S-adenosyl-L-methionine-dependent methyltransferases"/>
    <property type="match status" value="1"/>
</dbReference>
<keyword evidence="5" id="KW-1185">Reference proteome</keyword>
<accession>A0A6J5E0F7</accession>
<evidence type="ECO:0000256" key="1">
    <source>
        <dbReference type="ARBA" id="ARBA00022603"/>
    </source>
</evidence>
<dbReference type="RefSeq" id="WP_175111968.1">
    <property type="nucleotide sequence ID" value="NZ_CADIKF010000024.1"/>
</dbReference>
<dbReference type="InterPro" id="IPR029063">
    <property type="entry name" value="SAM-dependent_MTases_sf"/>
</dbReference>
<dbReference type="AlphaFoldDB" id="A0A6J5E0F7"/>
<dbReference type="CDD" id="cd02440">
    <property type="entry name" value="AdoMet_MTases"/>
    <property type="match status" value="1"/>
</dbReference>
<sequence length="279" mass="31603">MKASLKDVDTHFAFGENWAEYANSITDHHLEQASAGLERLLGGQLEGKRFLDIGCGSGVHSLAALKAGVREILSVDIDPNSVATTQKTLSTFAPGGPFQTRLVSVFEIDTTLAGERFDLVYSWGVLHHTGDMKLALSKAAGMVAPGGLFAFALYRKTWCCPFWKVEKRWYSRTSKARQHMARRLYERWFRFIGRRYYDVDEYISNYSAMRGMDFQIDIHDWLGGYPYESALPAEVDALLTPLGFRLERKLLCHSSETRVHGLLGSGCDEYVYRRIEEHS</sequence>
<dbReference type="EMBL" id="CADIKF010000024">
    <property type="protein sequence ID" value="CAB3759889.1"/>
    <property type="molecule type" value="Genomic_DNA"/>
</dbReference>
<dbReference type="GO" id="GO:0102208">
    <property type="term" value="F:2-polyprenyl-6-hydroxyphenol methylase activity"/>
    <property type="evidence" value="ECO:0007669"/>
    <property type="project" value="UniProtKB-EC"/>
</dbReference>
<organism evidence="4 5">
    <name type="scientific">Paraburkholderia solisilvae</name>
    <dbReference type="NCBI Taxonomy" id="624376"/>
    <lineage>
        <taxon>Bacteria</taxon>
        <taxon>Pseudomonadati</taxon>
        <taxon>Pseudomonadota</taxon>
        <taxon>Betaproteobacteria</taxon>
        <taxon>Burkholderiales</taxon>
        <taxon>Burkholderiaceae</taxon>
        <taxon>Paraburkholderia</taxon>
    </lineage>
</organism>
<dbReference type="GO" id="GO:0032259">
    <property type="term" value="P:methylation"/>
    <property type="evidence" value="ECO:0007669"/>
    <property type="project" value="UniProtKB-KW"/>
</dbReference>
<dbReference type="EC" id="2.1.1.222" evidence="4"/>
<evidence type="ECO:0000313" key="5">
    <source>
        <dbReference type="Proteomes" id="UP000494329"/>
    </source>
</evidence>
<keyword evidence="2 4" id="KW-0808">Transferase</keyword>
<dbReference type="Gene3D" id="3.40.50.150">
    <property type="entry name" value="Vaccinia Virus protein VP39"/>
    <property type="match status" value="1"/>
</dbReference>
<name>A0A6J5E0F7_9BURK</name>
<keyword evidence="1 4" id="KW-0489">Methyltransferase</keyword>
<protein>
    <submittedName>
        <fullName evidence="4">Ubiquinone biosynthesis O-methyltransferase, mitochondrial</fullName>
        <ecNumber evidence="4">2.1.1.222</ecNumber>
    </submittedName>
</protein>
<dbReference type="PANTHER" id="PTHR43464:SF19">
    <property type="entry name" value="UBIQUINONE BIOSYNTHESIS O-METHYLTRANSFERASE, MITOCHONDRIAL"/>
    <property type="match status" value="1"/>
</dbReference>
<evidence type="ECO:0000256" key="2">
    <source>
        <dbReference type="ARBA" id="ARBA00022679"/>
    </source>
</evidence>